<sequence length="272" mass="29756">MEGTGNSGSDFTIWGYNNTGNYLYSAFTIQRSNSYVGIGTAAPTSKLHVNGVQGAVIGKFTQSNIPTSDGYLNIQNGTSASGYFIPTIMGRAYVPGKPSGLYLIGEADDFVPVGSDTSYAAVMVDGRTKTGTRPANNNIFAVNTVGKNLLMVKADGSVGIGTSDTKGYRLAVNGSGIFTKVKVKSYSNWPDYVFDEKFTLPSLEEVNQYIRKNKHLPDMPAASEVEREGIDLGEINRRLVQKVEEQMLYIIQMNEDMQQLKERIKSLENRSK</sequence>
<evidence type="ECO:0008006" key="3">
    <source>
        <dbReference type="Google" id="ProtNLM"/>
    </source>
</evidence>
<dbReference type="AlphaFoldDB" id="A0A512RP05"/>
<comment type="caution">
    <text evidence="1">The sequence shown here is derived from an EMBL/GenBank/DDBJ whole genome shotgun (WGS) entry which is preliminary data.</text>
</comment>
<organism evidence="1 2">
    <name type="scientific">Chitinophaga cymbidii</name>
    <dbReference type="NCBI Taxonomy" id="1096750"/>
    <lineage>
        <taxon>Bacteria</taxon>
        <taxon>Pseudomonadati</taxon>
        <taxon>Bacteroidota</taxon>
        <taxon>Chitinophagia</taxon>
        <taxon>Chitinophagales</taxon>
        <taxon>Chitinophagaceae</taxon>
        <taxon>Chitinophaga</taxon>
    </lineage>
</organism>
<evidence type="ECO:0000313" key="1">
    <source>
        <dbReference type="EMBL" id="GEP97429.1"/>
    </source>
</evidence>
<dbReference type="EMBL" id="BKAU01000004">
    <property type="protein sequence ID" value="GEP97429.1"/>
    <property type="molecule type" value="Genomic_DNA"/>
</dbReference>
<accession>A0A512RP05</accession>
<evidence type="ECO:0000313" key="2">
    <source>
        <dbReference type="Proteomes" id="UP000321436"/>
    </source>
</evidence>
<protein>
    <recommendedName>
        <fullName evidence="3">Peptidase S74 domain-containing protein</fullName>
    </recommendedName>
</protein>
<gene>
    <name evidence="1" type="ORF">CCY01nite_36890</name>
</gene>
<proteinExistence type="predicted"/>
<reference evidence="1 2" key="1">
    <citation type="submission" date="2019-07" db="EMBL/GenBank/DDBJ databases">
        <title>Whole genome shotgun sequence of Chitinophaga cymbidii NBRC 109752.</title>
        <authorList>
            <person name="Hosoyama A."/>
            <person name="Uohara A."/>
            <person name="Ohji S."/>
            <person name="Ichikawa N."/>
        </authorList>
    </citation>
    <scope>NUCLEOTIDE SEQUENCE [LARGE SCALE GENOMIC DNA]</scope>
    <source>
        <strain evidence="1 2">NBRC 109752</strain>
    </source>
</reference>
<keyword evidence="2" id="KW-1185">Reference proteome</keyword>
<dbReference type="Proteomes" id="UP000321436">
    <property type="component" value="Unassembled WGS sequence"/>
</dbReference>
<name>A0A512RP05_9BACT</name>